<dbReference type="SFLD" id="SFLDS00029">
    <property type="entry name" value="Radical_SAM"/>
    <property type="match status" value="1"/>
</dbReference>
<dbReference type="GO" id="GO:0031419">
    <property type="term" value="F:cobalamin binding"/>
    <property type="evidence" value="ECO:0007669"/>
    <property type="project" value="InterPro"/>
</dbReference>
<evidence type="ECO:0000313" key="11">
    <source>
        <dbReference type="Proteomes" id="UP000319342"/>
    </source>
</evidence>
<keyword evidence="3" id="KW-0808">Transferase</keyword>
<evidence type="ECO:0000256" key="3">
    <source>
        <dbReference type="ARBA" id="ARBA00022679"/>
    </source>
</evidence>
<dbReference type="InterPro" id="IPR007197">
    <property type="entry name" value="rSAM"/>
</dbReference>
<accession>A0A518D0Z3</accession>
<dbReference type="InterPro" id="IPR013785">
    <property type="entry name" value="Aldolase_TIM"/>
</dbReference>
<dbReference type="InterPro" id="IPR006158">
    <property type="entry name" value="Cobalamin-bd"/>
</dbReference>
<dbReference type="SMART" id="SM00729">
    <property type="entry name" value="Elp3"/>
    <property type="match status" value="1"/>
</dbReference>
<feature type="domain" description="Radical SAM core" evidence="9">
    <location>
        <begin position="214"/>
        <end position="449"/>
    </location>
</feature>
<reference evidence="10 11" key="1">
    <citation type="submission" date="2019-02" db="EMBL/GenBank/DDBJ databases">
        <title>Deep-cultivation of Planctomycetes and their phenomic and genomic characterization uncovers novel biology.</title>
        <authorList>
            <person name="Wiegand S."/>
            <person name="Jogler M."/>
            <person name="Boedeker C."/>
            <person name="Pinto D."/>
            <person name="Vollmers J."/>
            <person name="Rivas-Marin E."/>
            <person name="Kohn T."/>
            <person name="Peeters S.H."/>
            <person name="Heuer A."/>
            <person name="Rast P."/>
            <person name="Oberbeckmann S."/>
            <person name="Bunk B."/>
            <person name="Jeske O."/>
            <person name="Meyerdierks A."/>
            <person name="Storesund J.E."/>
            <person name="Kallscheuer N."/>
            <person name="Luecker S."/>
            <person name="Lage O.M."/>
            <person name="Pohl T."/>
            <person name="Merkel B.J."/>
            <person name="Hornburger P."/>
            <person name="Mueller R.-W."/>
            <person name="Bruemmer F."/>
            <person name="Labrenz M."/>
            <person name="Spormann A.M."/>
            <person name="Op den Camp H."/>
            <person name="Overmann J."/>
            <person name="Amann R."/>
            <person name="Jetten M.S.M."/>
            <person name="Mascher T."/>
            <person name="Medema M.H."/>
            <person name="Devos D.P."/>
            <person name="Kaster A.-K."/>
            <person name="Ovreas L."/>
            <person name="Rohde M."/>
            <person name="Galperin M.Y."/>
            <person name="Jogler C."/>
        </authorList>
    </citation>
    <scope>NUCLEOTIDE SEQUENCE [LARGE SCALE GENOMIC DNA]</scope>
    <source>
        <strain evidence="10 11">Pla163</strain>
    </source>
</reference>
<dbReference type="InterPro" id="IPR034466">
    <property type="entry name" value="Methyltransferase_Class_B"/>
</dbReference>
<dbReference type="OrthoDB" id="234562at2"/>
<dbReference type="CDD" id="cd01335">
    <property type="entry name" value="Radical_SAM"/>
    <property type="match status" value="1"/>
</dbReference>
<dbReference type="AlphaFoldDB" id="A0A518D0Z3"/>
<name>A0A518D0Z3_9BACT</name>
<dbReference type="PROSITE" id="PS51332">
    <property type="entry name" value="B12_BINDING"/>
    <property type="match status" value="1"/>
</dbReference>
<dbReference type="InterPro" id="IPR051198">
    <property type="entry name" value="BchE-like"/>
</dbReference>
<dbReference type="GO" id="GO:0051539">
    <property type="term" value="F:4 iron, 4 sulfur cluster binding"/>
    <property type="evidence" value="ECO:0007669"/>
    <property type="project" value="UniProtKB-KW"/>
</dbReference>
<evidence type="ECO:0000256" key="4">
    <source>
        <dbReference type="ARBA" id="ARBA00022691"/>
    </source>
</evidence>
<keyword evidence="11" id="KW-1185">Reference proteome</keyword>
<dbReference type="PANTHER" id="PTHR43409:SF7">
    <property type="entry name" value="BLL1977 PROTEIN"/>
    <property type="match status" value="1"/>
</dbReference>
<sequence length="533" mass="60104">MIHASSRSKRIVLFLPHRADPDEGVRVAADLLPLELLQIASVPYSEGYEVHVVDAMVEPDYMAKLEELCDGALLFAGSCILGFQVVHGARVARRLRERFPDLPMVWGGWFPSVVPELYLREGIADAVGLGQGELTFGDVVRAIESGEPLGSVPGLAVLEDGQVRYTDHRPVVGFDKFPKVPWDLLDFEKYVHLQQNPGRAKIRHKLPDPLGLPAGTKLRTFSYFSSFGCPEPCTFCCSPRVTGRRWKALTGKDLAEDLFELQDRFKFNHVRFQDANFGVAEKRSNEFCEALIEAGSPYWWNATYEVETIARYKEASCDLLRDAKCHLVILGAEAGSKEQQERIKKKIDLDTNLELALGRIYERGIQTGTTWIIGYPGEEAPSMVATIDMAAKMKHRFPGSASDIFPFRPIPGTEDFDESVKLGYQPPRTFEEWGSCLEYKYETNDISIPEEIELRWRRYGSTATFYDGLTKHGSSWVRRAMQRMSGWRLAHGEYRFPIEQKLYDLYVRASGKSEADAVRADRTSGVTPNPVSS</sequence>
<dbReference type="Proteomes" id="UP000319342">
    <property type="component" value="Chromosome"/>
</dbReference>
<keyword evidence="4" id="KW-0949">S-adenosyl-L-methionine</keyword>
<dbReference type="Pfam" id="PF02310">
    <property type="entry name" value="B12-binding"/>
    <property type="match status" value="1"/>
</dbReference>
<organism evidence="10 11">
    <name type="scientific">Rohdeia mirabilis</name>
    <dbReference type="NCBI Taxonomy" id="2528008"/>
    <lineage>
        <taxon>Bacteria</taxon>
        <taxon>Pseudomonadati</taxon>
        <taxon>Planctomycetota</taxon>
        <taxon>Planctomycetia</taxon>
        <taxon>Planctomycetia incertae sedis</taxon>
        <taxon>Rohdeia</taxon>
    </lineage>
</organism>
<keyword evidence="6" id="KW-0408">Iron</keyword>
<dbReference type="RefSeq" id="WP_145188028.1">
    <property type="nucleotide sequence ID" value="NZ_CP036290.1"/>
</dbReference>
<dbReference type="SUPFAM" id="SSF102114">
    <property type="entry name" value="Radical SAM enzymes"/>
    <property type="match status" value="1"/>
</dbReference>
<dbReference type="Pfam" id="PF04055">
    <property type="entry name" value="Radical_SAM"/>
    <property type="match status" value="1"/>
</dbReference>
<feature type="domain" description="B12-binding" evidence="8">
    <location>
        <begin position="19"/>
        <end position="150"/>
    </location>
</feature>
<dbReference type="Gene3D" id="3.20.20.70">
    <property type="entry name" value="Aldolase class I"/>
    <property type="match status" value="1"/>
</dbReference>
<comment type="cofactor">
    <cofactor evidence="1">
        <name>[4Fe-4S] cluster</name>
        <dbReference type="ChEBI" id="CHEBI:49883"/>
    </cofactor>
</comment>
<dbReference type="EMBL" id="CP036290">
    <property type="protein sequence ID" value="QDU85168.1"/>
    <property type="molecule type" value="Genomic_DNA"/>
</dbReference>
<evidence type="ECO:0000259" key="8">
    <source>
        <dbReference type="PROSITE" id="PS51332"/>
    </source>
</evidence>
<evidence type="ECO:0000256" key="6">
    <source>
        <dbReference type="ARBA" id="ARBA00023004"/>
    </source>
</evidence>
<protein>
    <submittedName>
        <fullName evidence="10">B12 binding domain protein</fullName>
    </submittedName>
</protein>
<evidence type="ECO:0000256" key="5">
    <source>
        <dbReference type="ARBA" id="ARBA00022723"/>
    </source>
</evidence>
<dbReference type="InterPro" id="IPR058240">
    <property type="entry name" value="rSAM_sf"/>
</dbReference>
<dbReference type="GO" id="GO:0003824">
    <property type="term" value="F:catalytic activity"/>
    <property type="evidence" value="ECO:0007669"/>
    <property type="project" value="InterPro"/>
</dbReference>
<dbReference type="SFLD" id="SFLDG01123">
    <property type="entry name" value="methyltransferase_(Class_B)"/>
    <property type="match status" value="1"/>
</dbReference>
<evidence type="ECO:0000256" key="1">
    <source>
        <dbReference type="ARBA" id="ARBA00001966"/>
    </source>
</evidence>
<dbReference type="GO" id="GO:0046872">
    <property type="term" value="F:metal ion binding"/>
    <property type="evidence" value="ECO:0007669"/>
    <property type="project" value="UniProtKB-KW"/>
</dbReference>
<evidence type="ECO:0000256" key="2">
    <source>
        <dbReference type="ARBA" id="ARBA00022603"/>
    </source>
</evidence>
<proteinExistence type="predicted"/>
<keyword evidence="7" id="KW-0411">Iron-sulfur</keyword>
<dbReference type="Gene3D" id="3.40.50.280">
    <property type="entry name" value="Cobalamin-binding domain"/>
    <property type="match status" value="1"/>
</dbReference>
<gene>
    <name evidence="10" type="ORF">Pla163_22960</name>
</gene>
<evidence type="ECO:0000259" key="9">
    <source>
        <dbReference type="PROSITE" id="PS51918"/>
    </source>
</evidence>
<keyword evidence="5" id="KW-0479">Metal-binding</keyword>
<dbReference type="InterPro" id="IPR006638">
    <property type="entry name" value="Elp3/MiaA/NifB-like_rSAM"/>
</dbReference>
<dbReference type="PROSITE" id="PS51918">
    <property type="entry name" value="RADICAL_SAM"/>
    <property type="match status" value="1"/>
</dbReference>
<dbReference type="SFLD" id="SFLDG01082">
    <property type="entry name" value="B12-binding_domain_containing"/>
    <property type="match status" value="1"/>
</dbReference>
<evidence type="ECO:0000256" key="7">
    <source>
        <dbReference type="ARBA" id="ARBA00023014"/>
    </source>
</evidence>
<evidence type="ECO:0000313" key="10">
    <source>
        <dbReference type="EMBL" id="QDU85168.1"/>
    </source>
</evidence>
<keyword evidence="2" id="KW-0489">Methyltransferase</keyword>
<dbReference type="PANTHER" id="PTHR43409">
    <property type="entry name" value="ANAEROBIC MAGNESIUM-PROTOPORPHYRIN IX MONOMETHYL ESTER CYCLASE-RELATED"/>
    <property type="match status" value="1"/>
</dbReference>